<comment type="caution">
    <text evidence="2">The sequence shown here is derived from an EMBL/GenBank/DDBJ whole genome shotgun (WGS) entry which is preliminary data.</text>
</comment>
<dbReference type="Proteomes" id="UP000318288">
    <property type="component" value="Unassembled WGS sequence"/>
</dbReference>
<accession>A0A5C6EYW5</accession>
<feature type="transmembrane region" description="Helical" evidence="1">
    <location>
        <begin position="38"/>
        <end position="60"/>
    </location>
</feature>
<reference evidence="2 3" key="1">
    <citation type="submission" date="2019-02" db="EMBL/GenBank/DDBJ databases">
        <title>Deep-cultivation of Planctomycetes and their phenomic and genomic characterization uncovers novel biology.</title>
        <authorList>
            <person name="Wiegand S."/>
            <person name="Jogler M."/>
            <person name="Boedeker C."/>
            <person name="Pinto D."/>
            <person name="Vollmers J."/>
            <person name="Rivas-Marin E."/>
            <person name="Kohn T."/>
            <person name="Peeters S.H."/>
            <person name="Heuer A."/>
            <person name="Rast P."/>
            <person name="Oberbeckmann S."/>
            <person name="Bunk B."/>
            <person name="Jeske O."/>
            <person name="Meyerdierks A."/>
            <person name="Storesund J.E."/>
            <person name="Kallscheuer N."/>
            <person name="Luecker S."/>
            <person name="Lage O.M."/>
            <person name="Pohl T."/>
            <person name="Merkel B.J."/>
            <person name="Hornburger P."/>
            <person name="Mueller R.-W."/>
            <person name="Bruemmer F."/>
            <person name="Labrenz M."/>
            <person name="Spormann A.M."/>
            <person name="Op Den Camp H."/>
            <person name="Overmann J."/>
            <person name="Amann R."/>
            <person name="Jetten M.S.M."/>
            <person name="Mascher T."/>
            <person name="Medema M.H."/>
            <person name="Devos D.P."/>
            <person name="Kaster A.-K."/>
            <person name="Ovreas L."/>
            <person name="Rohde M."/>
            <person name="Galperin M.Y."/>
            <person name="Jogler C."/>
        </authorList>
    </citation>
    <scope>NUCLEOTIDE SEQUENCE [LARGE SCALE GENOMIC DNA]</scope>
    <source>
        <strain evidence="2 3">Poly51</strain>
    </source>
</reference>
<dbReference type="RefSeq" id="WP_146458582.1">
    <property type="nucleotide sequence ID" value="NZ_SJPW01000004.1"/>
</dbReference>
<dbReference type="EMBL" id="SJPW01000004">
    <property type="protein sequence ID" value="TWU54348.1"/>
    <property type="molecule type" value="Genomic_DNA"/>
</dbReference>
<dbReference type="AlphaFoldDB" id="A0A5C6EYW5"/>
<keyword evidence="3" id="KW-1185">Reference proteome</keyword>
<keyword evidence="1" id="KW-0812">Transmembrane</keyword>
<gene>
    <name evidence="2" type="ORF">Poly51_30650</name>
</gene>
<sequence>MLWPIVLPFKISLAVLFGLVAVAVLISPLLGWRRGKTLLVSMFVAILAFLPVCAGVGSILDSQRFGVFHYAAYAEVQDHRVERYLPPQARDITLEKYAMGHRAKYTITLDELTGYLDGLWSRAGGRSAVPRDQLDDGASVSGESFDYSFDGRDWPIPEKALHFCSPVQSDGGGADYYFDSETNTVLQRAGYW</sequence>
<evidence type="ECO:0000313" key="3">
    <source>
        <dbReference type="Proteomes" id="UP000318288"/>
    </source>
</evidence>
<name>A0A5C6EYW5_9BACT</name>
<evidence type="ECO:0000256" key="1">
    <source>
        <dbReference type="SAM" id="Phobius"/>
    </source>
</evidence>
<dbReference type="OrthoDB" id="284566at2"/>
<proteinExistence type="predicted"/>
<feature type="transmembrane region" description="Helical" evidence="1">
    <location>
        <begin position="6"/>
        <end position="26"/>
    </location>
</feature>
<keyword evidence="1" id="KW-1133">Transmembrane helix</keyword>
<keyword evidence="1" id="KW-0472">Membrane</keyword>
<protein>
    <submittedName>
        <fullName evidence="2">Uncharacterized protein</fullName>
    </submittedName>
</protein>
<evidence type="ECO:0000313" key="2">
    <source>
        <dbReference type="EMBL" id="TWU54348.1"/>
    </source>
</evidence>
<organism evidence="2 3">
    <name type="scientific">Rubripirellula tenax</name>
    <dbReference type="NCBI Taxonomy" id="2528015"/>
    <lineage>
        <taxon>Bacteria</taxon>
        <taxon>Pseudomonadati</taxon>
        <taxon>Planctomycetota</taxon>
        <taxon>Planctomycetia</taxon>
        <taxon>Pirellulales</taxon>
        <taxon>Pirellulaceae</taxon>
        <taxon>Rubripirellula</taxon>
    </lineage>
</organism>